<evidence type="ECO:0000256" key="6">
    <source>
        <dbReference type="ARBA" id="ARBA00023204"/>
    </source>
</evidence>
<dbReference type="AlphaFoldDB" id="A0A9W8DS72"/>
<evidence type="ECO:0000256" key="7">
    <source>
        <dbReference type="ARBA" id="ARBA00023239"/>
    </source>
</evidence>
<keyword evidence="5" id="KW-0378">Hydrolase</keyword>
<comment type="function">
    <text evidence="11">DNA repair enzyme that incises DNA at 8-oxoG residues. Excises 7,8-dihydro-8-oxoguanine and 2,6-diamino-4-hydroxy-5-N-methylformamidopyrimidine (FAPY) from damaged DNA. Has a beta-lyase activity that nicks DNA 3' to the lesion.</text>
</comment>
<dbReference type="SUPFAM" id="SSF48150">
    <property type="entry name" value="DNA-glycosylase"/>
    <property type="match status" value="1"/>
</dbReference>
<evidence type="ECO:0000256" key="12">
    <source>
        <dbReference type="ARBA" id="ARBA00044632"/>
    </source>
</evidence>
<comment type="similarity">
    <text evidence="2">Belongs to the type-1 OGG1 family.</text>
</comment>
<dbReference type="InterPro" id="IPR011257">
    <property type="entry name" value="DNA_glycosylase"/>
</dbReference>
<dbReference type="Gene3D" id="3.30.310.40">
    <property type="match status" value="1"/>
</dbReference>
<feature type="region of interest" description="Disordered" evidence="14">
    <location>
        <begin position="363"/>
        <end position="391"/>
    </location>
</feature>
<dbReference type="SUPFAM" id="SSF55945">
    <property type="entry name" value="TATA-box binding protein-like"/>
    <property type="match status" value="1"/>
</dbReference>
<dbReference type="Pfam" id="PF00730">
    <property type="entry name" value="HhH-GPD"/>
    <property type="match status" value="1"/>
</dbReference>
<feature type="domain" description="HhH-GPD" evidence="15">
    <location>
        <begin position="145"/>
        <end position="316"/>
    </location>
</feature>
<evidence type="ECO:0000256" key="4">
    <source>
        <dbReference type="ARBA" id="ARBA00022763"/>
    </source>
</evidence>
<dbReference type="Gene3D" id="1.10.1670.10">
    <property type="entry name" value="Helix-hairpin-Helix base-excision DNA repair enzymes (C-terminal)"/>
    <property type="match status" value="1"/>
</dbReference>
<dbReference type="GO" id="GO:0006289">
    <property type="term" value="P:nucleotide-excision repair"/>
    <property type="evidence" value="ECO:0007669"/>
    <property type="project" value="InterPro"/>
</dbReference>
<keyword evidence="4" id="KW-0227">DNA damage</keyword>
<dbReference type="InterPro" id="IPR023170">
    <property type="entry name" value="HhH_base_excis_C"/>
</dbReference>
<dbReference type="PANTHER" id="PTHR10242">
    <property type="entry name" value="8-OXOGUANINE DNA GLYCOSYLASE"/>
    <property type="match status" value="1"/>
</dbReference>
<dbReference type="GO" id="GO:0005634">
    <property type="term" value="C:nucleus"/>
    <property type="evidence" value="ECO:0007669"/>
    <property type="project" value="UniProtKB-SubCell"/>
</dbReference>
<evidence type="ECO:0000313" key="16">
    <source>
        <dbReference type="EMBL" id="KAJ1920705.1"/>
    </source>
</evidence>
<evidence type="ECO:0000256" key="13">
    <source>
        <dbReference type="ARBA" id="ARBA00073127"/>
    </source>
</evidence>
<feature type="compositionally biased region" description="Basic and acidic residues" evidence="14">
    <location>
        <begin position="375"/>
        <end position="391"/>
    </location>
</feature>
<dbReference type="OrthoDB" id="238681at2759"/>
<dbReference type="Pfam" id="PF07934">
    <property type="entry name" value="OGG_N"/>
    <property type="match status" value="1"/>
</dbReference>
<dbReference type="FunFam" id="1.10.340.30:FF:000006">
    <property type="entry name" value="N-glycosylase/DNA lyase isoform X2"/>
    <property type="match status" value="1"/>
</dbReference>
<dbReference type="GO" id="GO:0006285">
    <property type="term" value="P:base-excision repair, AP site formation"/>
    <property type="evidence" value="ECO:0007669"/>
    <property type="project" value="UniProtKB-ARBA"/>
</dbReference>
<dbReference type="InterPro" id="IPR052054">
    <property type="entry name" value="Oxidative_DNA_repair_enzyme"/>
</dbReference>
<comment type="catalytic activity">
    <reaction evidence="12">
        <text>2'-deoxyribonucleotide-(2'-deoxyribose 5'-phosphate)-2'-deoxyribonucleotide-DNA = a 3'-end 2'-deoxyribonucleotide-(2,3-dehydro-2,3-deoxyribose 5'-phosphate)-DNA + a 5'-end 5'-phospho-2'-deoxyribonucleoside-DNA + H(+)</text>
        <dbReference type="Rhea" id="RHEA:66592"/>
        <dbReference type="Rhea" id="RHEA-COMP:13180"/>
        <dbReference type="Rhea" id="RHEA-COMP:16897"/>
        <dbReference type="Rhea" id="RHEA-COMP:17067"/>
        <dbReference type="ChEBI" id="CHEBI:15378"/>
        <dbReference type="ChEBI" id="CHEBI:136412"/>
        <dbReference type="ChEBI" id="CHEBI:157695"/>
        <dbReference type="ChEBI" id="CHEBI:167181"/>
        <dbReference type="EC" id="4.2.99.18"/>
    </reaction>
</comment>
<organism evidence="16 17">
    <name type="scientific">Mycoemilia scoparia</name>
    <dbReference type="NCBI Taxonomy" id="417184"/>
    <lineage>
        <taxon>Eukaryota</taxon>
        <taxon>Fungi</taxon>
        <taxon>Fungi incertae sedis</taxon>
        <taxon>Zoopagomycota</taxon>
        <taxon>Kickxellomycotina</taxon>
        <taxon>Kickxellomycetes</taxon>
        <taxon>Kickxellales</taxon>
        <taxon>Kickxellaceae</taxon>
        <taxon>Mycoemilia</taxon>
    </lineage>
</organism>
<dbReference type="EMBL" id="JANBPU010000010">
    <property type="protein sequence ID" value="KAJ1920705.1"/>
    <property type="molecule type" value="Genomic_DNA"/>
</dbReference>
<name>A0A9W8DS72_9FUNG</name>
<keyword evidence="7 16" id="KW-0456">Lyase</keyword>
<dbReference type="Gene3D" id="1.10.340.30">
    <property type="entry name" value="Hypothetical protein, domain 2"/>
    <property type="match status" value="1"/>
</dbReference>
<dbReference type="SMART" id="SM00478">
    <property type="entry name" value="ENDO3c"/>
    <property type="match status" value="1"/>
</dbReference>
<dbReference type="PANTHER" id="PTHR10242:SF2">
    <property type="entry name" value="N-GLYCOSYLASE_DNA LYASE"/>
    <property type="match status" value="1"/>
</dbReference>
<dbReference type="EC" id="4.2.99.18" evidence="3"/>
<keyword evidence="9" id="KW-0511">Multifunctional enzyme</keyword>
<dbReference type="GO" id="GO:0140078">
    <property type="term" value="F:class I DNA-(apurinic or apyrimidinic site) endonuclease activity"/>
    <property type="evidence" value="ECO:0007669"/>
    <property type="project" value="UniProtKB-EC"/>
</dbReference>
<dbReference type="GO" id="GO:0034039">
    <property type="term" value="F:8-oxo-7,8-dihydroguanine DNA N-glycosylase activity"/>
    <property type="evidence" value="ECO:0007669"/>
    <property type="project" value="TreeGrafter"/>
</dbReference>
<evidence type="ECO:0000256" key="14">
    <source>
        <dbReference type="SAM" id="MobiDB-lite"/>
    </source>
</evidence>
<keyword evidence="8" id="KW-0539">Nucleus</keyword>
<dbReference type="Proteomes" id="UP001150538">
    <property type="component" value="Unassembled WGS sequence"/>
</dbReference>
<evidence type="ECO:0000256" key="11">
    <source>
        <dbReference type="ARBA" id="ARBA00025652"/>
    </source>
</evidence>
<keyword evidence="6" id="KW-0234">DNA repair</keyword>
<evidence type="ECO:0000256" key="2">
    <source>
        <dbReference type="ARBA" id="ARBA00010679"/>
    </source>
</evidence>
<protein>
    <recommendedName>
        <fullName evidence="13">N-glycosylase/DNA lyase</fullName>
        <ecNumber evidence="3">4.2.99.18</ecNumber>
    </recommendedName>
</protein>
<comment type="subcellular location">
    <subcellularLocation>
        <location evidence="1">Nucleus</location>
    </subcellularLocation>
</comment>
<evidence type="ECO:0000313" key="17">
    <source>
        <dbReference type="Proteomes" id="UP001150538"/>
    </source>
</evidence>
<comment type="caution">
    <text evidence="16">The sequence shown here is derived from an EMBL/GenBank/DDBJ whole genome shotgun (WGS) entry which is preliminary data.</text>
</comment>
<dbReference type="CDD" id="cd00056">
    <property type="entry name" value="ENDO3c"/>
    <property type="match status" value="1"/>
</dbReference>
<evidence type="ECO:0000256" key="8">
    <source>
        <dbReference type="ARBA" id="ARBA00023242"/>
    </source>
</evidence>
<evidence type="ECO:0000256" key="3">
    <source>
        <dbReference type="ARBA" id="ARBA00012720"/>
    </source>
</evidence>
<evidence type="ECO:0000256" key="5">
    <source>
        <dbReference type="ARBA" id="ARBA00022801"/>
    </source>
</evidence>
<evidence type="ECO:0000256" key="9">
    <source>
        <dbReference type="ARBA" id="ARBA00023268"/>
    </source>
</evidence>
<proteinExistence type="inferred from homology"/>
<dbReference type="InterPro" id="IPR003265">
    <property type="entry name" value="HhH-GPD_domain"/>
</dbReference>
<evidence type="ECO:0000256" key="10">
    <source>
        <dbReference type="ARBA" id="ARBA00023295"/>
    </source>
</evidence>
<evidence type="ECO:0000259" key="15">
    <source>
        <dbReference type="SMART" id="SM00478"/>
    </source>
</evidence>
<gene>
    <name evidence="16" type="primary">OGG1</name>
    <name evidence="16" type="ORF">H4219_001104</name>
</gene>
<accession>A0A9W8DS72</accession>
<keyword evidence="10" id="KW-0326">Glycosidase</keyword>
<dbReference type="GO" id="GO:0003684">
    <property type="term" value="F:damaged DNA binding"/>
    <property type="evidence" value="ECO:0007669"/>
    <property type="project" value="InterPro"/>
</dbReference>
<dbReference type="InterPro" id="IPR012904">
    <property type="entry name" value="OGG_N"/>
</dbReference>
<reference evidence="16" key="1">
    <citation type="submission" date="2022-07" db="EMBL/GenBank/DDBJ databases">
        <title>Phylogenomic reconstructions and comparative analyses of Kickxellomycotina fungi.</title>
        <authorList>
            <person name="Reynolds N.K."/>
            <person name="Stajich J.E."/>
            <person name="Barry K."/>
            <person name="Grigoriev I.V."/>
            <person name="Crous P."/>
            <person name="Smith M.E."/>
        </authorList>
    </citation>
    <scope>NUCLEOTIDE SEQUENCE</scope>
    <source>
        <strain evidence="16">NBRC 100468</strain>
    </source>
</reference>
<evidence type="ECO:0000256" key="1">
    <source>
        <dbReference type="ARBA" id="ARBA00004123"/>
    </source>
</evidence>
<keyword evidence="17" id="KW-1185">Reference proteome</keyword>
<sequence>MTISAALSKWHDLNVSPDELRLFPTLICGQAFRWRQTGKDEWSCSLWDQVVQLKQTSTTVLFRGHGQIEGAKHASGIDGTTNATDAETLRERLVDYFQLKTPLAVLYQQWSKCDDHFKNKVAGGKYKGLRLMRQDPVENLFTFICTSNNHISRITKMVHNICVEFGKSIPTGPEVEGKVGKFHTFPTIESLGAEGVEDKLRSLGFGYRAKYISQSAKKLMADHGPRPEEWLMSLRDKDYTEVKRSLMTLSGVGPKVADCICVMSLDKTQAVAIDTHIWQIAKRDYAKVAAKKALTSSKENRELLESAIKIINSAKAVTPKAYEAVQLLFTTVFGPFCGWALGVLFAADLKSLNEKLVQSIDDNNSSSNELTKNGAKGDIKKRARSASKDTADAIDVKQEDDSIVRRRSKRIKSAKK</sequence>